<sequence length="33" mass="3825">MHLFSLADSKDDIFWFGSPLFRSILNLETSCFS</sequence>
<reference evidence="1" key="1">
    <citation type="submission" date="2018-02" db="EMBL/GenBank/DDBJ databases">
        <title>Rhizophora mucronata_Transcriptome.</title>
        <authorList>
            <person name="Meera S.P."/>
            <person name="Sreeshan A."/>
            <person name="Augustine A."/>
        </authorList>
    </citation>
    <scope>NUCLEOTIDE SEQUENCE</scope>
    <source>
        <tissue evidence="1">Leaf</tissue>
    </source>
</reference>
<protein>
    <submittedName>
        <fullName evidence="1">Uncharacterized protein</fullName>
    </submittedName>
</protein>
<dbReference type="AlphaFoldDB" id="A0A2P2Q8K2"/>
<evidence type="ECO:0000313" key="1">
    <source>
        <dbReference type="EMBL" id="MBX63315.1"/>
    </source>
</evidence>
<organism evidence="1">
    <name type="scientific">Rhizophora mucronata</name>
    <name type="common">Asiatic mangrove</name>
    <dbReference type="NCBI Taxonomy" id="61149"/>
    <lineage>
        <taxon>Eukaryota</taxon>
        <taxon>Viridiplantae</taxon>
        <taxon>Streptophyta</taxon>
        <taxon>Embryophyta</taxon>
        <taxon>Tracheophyta</taxon>
        <taxon>Spermatophyta</taxon>
        <taxon>Magnoliopsida</taxon>
        <taxon>eudicotyledons</taxon>
        <taxon>Gunneridae</taxon>
        <taxon>Pentapetalae</taxon>
        <taxon>rosids</taxon>
        <taxon>fabids</taxon>
        <taxon>Malpighiales</taxon>
        <taxon>Rhizophoraceae</taxon>
        <taxon>Rhizophora</taxon>
    </lineage>
</organism>
<dbReference type="EMBL" id="GGEC01082831">
    <property type="protein sequence ID" value="MBX63315.1"/>
    <property type="molecule type" value="Transcribed_RNA"/>
</dbReference>
<proteinExistence type="predicted"/>
<name>A0A2P2Q8K2_RHIMU</name>
<accession>A0A2P2Q8K2</accession>